<sequence>MEAHLTVQVREHLEQDRNRIVRSGSEIGRSDRRSESGAPGPLRRSRRRSEDFFETHPLPTDSCRHRLVNPRPSSLYEALRVKQTASPLVVVATTLPVVGLISRAPMRAAAWVMVLGSFSPGGPAIEGIGAMSFAYIEEKKYYSI</sequence>
<accession>A5C5J5</accession>
<organism evidence="2">
    <name type="scientific">Vitis vinifera</name>
    <name type="common">Grape</name>
    <dbReference type="NCBI Taxonomy" id="29760"/>
    <lineage>
        <taxon>Eukaryota</taxon>
        <taxon>Viridiplantae</taxon>
        <taxon>Streptophyta</taxon>
        <taxon>Embryophyta</taxon>
        <taxon>Tracheophyta</taxon>
        <taxon>Spermatophyta</taxon>
        <taxon>Magnoliopsida</taxon>
        <taxon>eudicotyledons</taxon>
        <taxon>Gunneridae</taxon>
        <taxon>Pentapetalae</taxon>
        <taxon>rosids</taxon>
        <taxon>Vitales</taxon>
        <taxon>Vitaceae</taxon>
        <taxon>Viteae</taxon>
        <taxon>Vitis</taxon>
    </lineage>
</organism>
<gene>
    <name evidence="2" type="ORF">VITISV_023938</name>
</gene>
<dbReference type="EMBL" id="AM483089">
    <property type="protein sequence ID" value="CAN79696.1"/>
    <property type="molecule type" value="Genomic_DNA"/>
</dbReference>
<feature type="region of interest" description="Disordered" evidence="1">
    <location>
        <begin position="16"/>
        <end position="66"/>
    </location>
</feature>
<evidence type="ECO:0000256" key="1">
    <source>
        <dbReference type="SAM" id="MobiDB-lite"/>
    </source>
</evidence>
<dbReference type="AlphaFoldDB" id="A5C5J5"/>
<evidence type="ECO:0000313" key="2">
    <source>
        <dbReference type="EMBL" id="CAN79696.1"/>
    </source>
</evidence>
<proteinExistence type="predicted"/>
<reference evidence="2" key="1">
    <citation type="journal article" date="2007" name="PLoS ONE">
        <title>The first genome sequence of an elite grapevine cultivar (Pinot noir Vitis vinifera L.): coping with a highly heterozygous genome.</title>
        <authorList>
            <person name="Velasco R."/>
            <person name="Zharkikh A."/>
            <person name="Troggio M."/>
            <person name="Cartwright D.A."/>
            <person name="Cestaro A."/>
            <person name="Pruss D."/>
            <person name="Pindo M."/>
            <person name="FitzGerald L.M."/>
            <person name="Vezzulli S."/>
            <person name="Reid J."/>
            <person name="Malacarne G."/>
            <person name="Iliev D."/>
            <person name="Coppola G."/>
            <person name="Wardell B."/>
            <person name="Micheletti D."/>
            <person name="Macalma T."/>
            <person name="Facci M."/>
            <person name="Mitchell J.T."/>
            <person name="Perazzolli M."/>
            <person name="Eldredge G."/>
            <person name="Gatto P."/>
            <person name="Oyzerski R."/>
            <person name="Moretto M."/>
            <person name="Gutin N."/>
            <person name="Stefanini M."/>
            <person name="Chen Y."/>
            <person name="Segala C."/>
            <person name="Davenport C."/>
            <person name="Dematte L."/>
            <person name="Mraz A."/>
            <person name="Battilana J."/>
            <person name="Stormo K."/>
            <person name="Costa F."/>
            <person name="Tao Q."/>
            <person name="Si-Ammour A."/>
            <person name="Harkins T."/>
            <person name="Lackey A."/>
            <person name="Perbost C."/>
            <person name="Taillon B."/>
            <person name="Stella A."/>
            <person name="Solovyev V."/>
            <person name="Fawcett J.A."/>
            <person name="Sterck L."/>
            <person name="Vandepoele K."/>
            <person name="Grando S.M."/>
            <person name="Toppo S."/>
            <person name="Moser C."/>
            <person name="Lanchbury J."/>
            <person name="Bogden R."/>
            <person name="Skolnick M."/>
            <person name="Sgaramella V."/>
            <person name="Bhatnagar S.K."/>
            <person name="Fontana P."/>
            <person name="Gutin A."/>
            <person name="Van de Peer Y."/>
            <person name="Salamini F."/>
            <person name="Viola R."/>
        </authorList>
    </citation>
    <scope>NUCLEOTIDE SEQUENCE</scope>
</reference>
<protein>
    <submittedName>
        <fullName evidence="2">Uncharacterized protein</fullName>
    </submittedName>
</protein>
<name>A5C5J5_VITVI</name>